<keyword evidence="3" id="KW-1185">Reference proteome</keyword>
<gene>
    <name evidence="2" type="ORF">JOC27_001315</name>
</gene>
<protein>
    <submittedName>
        <fullName evidence="2">Stage II sporulation protein M</fullName>
    </submittedName>
</protein>
<name>A0ABS2Q7V9_9BACL</name>
<feature type="transmembrane region" description="Helical" evidence="1">
    <location>
        <begin position="113"/>
        <end position="134"/>
    </location>
</feature>
<reference evidence="2 3" key="1">
    <citation type="submission" date="2021-01" db="EMBL/GenBank/DDBJ databases">
        <title>Genomic Encyclopedia of Type Strains, Phase IV (KMG-IV): sequencing the most valuable type-strain genomes for metagenomic binning, comparative biology and taxonomic classification.</title>
        <authorList>
            <person name="Goeker M."/>
        </authorList>
    </citation>
    <scope>NUCLEOTIDE SEQUENCE [LARGE SCALE GENOMIC DNA]</scope>
    <source>
        <strain evidence="2 3">DSM 100968</strain>
    </source>
</reference>
<evidence type="ECO:0000313" key="2">
    <source>
        <dbReference type="EMBL" id="MBM7657865.1"/>
    </source>
</evidence>
<dbReference type="InterPro" id="IPR002798">
    <property type="entry name" value="SpoIIM-like"/>
</dbReference>
<keyword evidence="1" id="KW-0472">Membrane</keyword>
<feature type="transmembrane region" description="Helical" evidence="1">
    <location>
        <begin position="83"/>
        <end position="106"/>
    </location>
</feature>
<sequence>MIGNKLKQLALRHLTDYRSLYTFIIALFLMGIIFGAVVVNSLSYEARNDLLQYMQNFFNELAGGRIADPTVLFKEAIGNDFQYIALIWLLGLSVIGLPVLFVLIFVRGMFLGFTVGFLVSQMGTKGFGVAMVSVFPQNLLIIPIDIFLTVVAVACSLRIIRQLLMKIRKEPLLPQFINYLLVLVVSSGALVVACAFEAYISPQLIRLFVS</sequence>
<evidence type="ECO:0000313" key="3">
    <source>
        <dbReference type="Proteomes" id="UP000823201"/>
    </source>
</evidence>
<feature type="transmembrane region" description="Helical" evidence="1">
    <location>
        <begin position="140"/>
        <end position="160"/>
    </location>
</feature>
<dbReference type="NCBIfam" id="TIGR02831">
    <property type="entry name" value="spo_II_M"/>
    <property type="match status" value="1"/>
</dbReference>
<feature type="transmembrane region" description="Helical" evidence="1">
    <location>
        <begin position="180"/>
        <end position="200"/>
    </location>
</feature>
<comment type="caution">
    <text evidence="2">The sequence shown here is derived from an EMBL/GenBank/DDBJ whole genome shotgun (WGS) entry which is preliminary data.</text>
</comment>
<dbReference type="Pfam" id="PF01944">
    <property type="entry name" value="SpoIIM"/>
    <property type="match status" value="1"/>
</dbReference>
<organism evidence="2 3">
    <name type="scientific">Sporolactobacillus spathodeae</name>
    <dbReference type="NCBI Taxonomy" id="1465502"/>
    <lineage>
        <taxon>Bacteria</taxon>
        <taxon>Bacillati</taxon>
        <taxon>Bacillota</taxon>
        <taxon>Bacilli</taxon>
        <taxon>Bacillales</taxon>
        <taxon>Sporolactobacillaceae</taxon>
        <taxon>Sporolactobacillus</taxon>
    </lineage>
</organism>
<dbReference type="EMBL" id="JAFBEV010000009">
    <property type="protein sequence ID" value="MBM7657865.1"/>
    <property type="molecule type" value="Genomic_DNA"/>
</dbReference>
<keyword evidence="1" id="KW-0812">Transmembrane</keyword>
<dbReference type="PIRSF" id="PIRSF038973">
    <property type="entry name" value="SpoIIM"/>
    <property type="match status" value="1"/>
</dbReference>
<dbReference type="Proteomes" id="UP000823201">
    <property type="component" value="Unassembled WGS sequence"/>
</dbReference>
<accession>A0ABS2Q7V9</accession>
<feature type="transmembrane region" description="Helical" evidence="1">
    <location>
        <begin position="20"/>
        <end position="44"/>
    </location>
</feature>
<proteinExistence type="predicted"/>
<dbReference type="InterPro" id="IPR014196">
    <property type="entry name" value="SpoIIM"/>
</dbReference>
<evidence type="ECO:0000256" key="1">
    <source>
        <dbReference type="SAM" id="Phobius"/>
    </source>
</evidence>
<dbReference type="RefSeq" id="WP_205006179.1">
    <property type="nucleotide sequence ID" value="NZ_CBCRXA010000009.1"/>
</dbReference>
<keyword evidence="1" id="KW-1133">Transmembrane helix</keyword>